<reference evidence="1" key="1">
    <citation type="journal article" date="2010" name="Environ. Microbiol.">
        <title>The metavirome of a hypersaline environment.</title>
        <authorList>
            <person name="Santos F."/>
            <person name="Yarza P."/>
            <person name="Parro V."/>
            <person name="Briones C."/>
            <person name="Anton J."/>
        </authorList>
    </citation>
    <scope>NUCLEOTIDE SEQUENCE</scope>
</reference>
<dbReference type="EMBL" id="GU735369">
    <property type="protein sequence ID" value="ADE29303.1"/>
    <property type="molecule type" value="Genomic_DNA"/>
</dbReference>
<name>D5L2P4_9VIRU</name>
<sequence length="122" mass="13344">MAITRSDVENLAANSWKQLSDTKKDELVNIAERIVDNQLSANVATLPTVEGDVDDAKTFCAAHLFELAEGGEAQSEGSTGGNITYNTVTGDIVSSFSETRYGRILRSEYLRDEQSIAFVRTH</sequence>
<accession>D5L2P4</accession>
<organism evidence="1">
    <name type="scientific">uncultured virus</name>
    <dbReference type="NCBI Taxonomy" id="340016"/>
    <lineage>
        <taxon>Viruses</taxon>
        <taxon>environmental samples</taxon>
    </lineage>
</organism>
<proteinExistence type="predicted"/>
<protein>
    <submittedName>
        <fullName evidence="1">Uncharacterized protein</fullName>
    </submittedName>
</protein>
<evidence type="ECO:0000313" key="1">
    <source>
        <dbReference type="EMBL" id="ADE29303.1"/>
    </source>
</evidence>